<comment type="similarity">
    <text evidence="1">Belongs to the LysR transcriptional regulatory family.</text>
</comment>
<comment type="caution">
    <text evidence="6">The sequence shown here is derived from an EMBL/GenBank/DDBJ whole genome shotgun (WGS) entry which is preliminary data.</text>
</comment>
<accession>A0ABW1R5I6</accession>
<dbReference type="SUPFAM" id="SSF46785">
    <property type="entry name" value="Winged helix' DNA-binding domain"/>
    <property type="match status" value="1"/>
</dbReference>
<evidence type="ECO:0000313" key="6">
    <source>
        <dbReference type="EMBL" id="MFC6163956.1"/>
    </source>
</evidence>
<keyword evidence="7" id="KW-1185">Reference proteome</keyword>
<dbReference type="PROSITE" id="PS50931">
    <property type="entry name" value="HTH_LYSR"/>
    <property type="match status" value="1"/>
</dbReference>
<gene>
    <name evidence="6" type="ORF">ACFP3T_04615</name>
</gene>
<dbReference type="InterPro" id="IPR036388">
    <property type="entry name" value="WH-like_DNA-bd_sf"/>
</dbReference>
<dbReference type="PANTHER" id="PTHR30419">
    <property type="entry name" value="HTH-TYPE TRANSCRIPTIONAL REGULATOR YBHD"/>
    <property type="match status" value="1"/>
</dbReference>
<dbReference type="InterPro" id="IPR036390">
    <property type="entry name" value="WH_DNA-bd_sf"/>
</dbReference>
<dbReference type="Gene3D" id="1.10.10.10">
    <property type="entry name" value="Winged helix-like DNA-binding domain superfamily/Winged helix DNA-binding domain"/>
    <property type="match status" value="1"/>
</dbReference>
<dbReference type="Pfam" id="PF03466">
    <property type="entry name" value="LysR_substrate"/>
    <property type="match status" value="1"/>
</dbReference>
<dbReference type="SUPFAM" id="SSF53850">
    <property type="entry name" value="Periplasmic binding protein-like II"/>
    <property type="match status" value="1"/>
</dbReference>
<keyword evidence="3" id="KW-0238">DNA-binding</keyword>
<name>A0ABW1R5I6_9LACO</name>
<evidence type="ECO:0000256" key="3">
    <source>
        <dbReference type="ARBA" id="ARBA00023125"/>
    </source>
</evidence>
<dbReference type="Gene3D" id="3.40.190.290">
    <property type="match status" value="1"/>
</dbReference>
<feature type="domain" description="HTH lysR-type" evidence="5">
    <location>
        <begin position="1"/>
        <end position="60"/>
    </location>
</feature>
<proteinExistence type="inferred from homology"/>
<dbReference type="InterPro" id="IPR005119">
    <property type="entry name" value="LysR_subst-bd"/>
</dbReference>
<protein>
    <submittedName>
        <fullName evidence="6">LysR family transcriptional regulator</fullName>
    </submittedName>
</protein>
<evidence type="ECO:0000256" key="2">
    <source>
        <dbReference type="ARBA" id="ARBA00023015"/>
    </source>
</evidence>
<keyword evidence="2" id="KW-0805">Transcription regulation</keyword>
<keyword evidence="4" id="KW-0804">Transcription</keyword>
<evidence type="ECO:0000256" key="1">
    <source>
        <dbReference type="ARBA" id="ARBA00009437"/>
    </source>
</evidence>
<dbReference type="Proteomes" id="UP001596253">
    <property type="component" value="Unassembled WGS sequence"/>
</dbReference>
<evidence type="ECO:0000313" key="7">
    <source>
        <dbReference type="Proteomes" id="UP001596253"/>
    </source>
</evidence>
<dbReference type="EMBL" id="JBHSSD010000017">
    <property type="protein sequence ID" value="MFC6163956.1"/>
    <property type="molecule type" value="Genomic_DNA"/>
</dbReference>
<evidence type="ECO:0000256" key="4">
    <source>
        <dbReference type="ARBA" id="ARBA00023163"/>
    </source>
</evidence>
<dbReference type="Pfam" id="PF00126">
    <property type="entry name" value="HTH_1"/>
    <property type="match status" value="1"/>
</dbReference>
<dbReference type="InterPro" id="IPR000847">
    <property type="entry name" value="LysR_HTH_N"/>
</dbReference>
<dbReference type="PRINTS" id="PR00039">
    <property type="entry name" value="HTHLYSR"/>
</dbReference>
<organism evidence="6 7">
    <name type="scientific">Lactiplantibacillus dongliensis</name>
    <dbReference type="NCBI Taxonomy" id="2559919"/>
    <lineage>
        <taxon>Bacteria</taxon>
        <taxon>Bacillati</taxon>
        <taxon>Bacillota</taxon>
        <taxon>Bacilli</taxon>
        <taxon>Lactobacillales</taxon>
        <taxon>Lactobacillaceae</taxon>
        <taxon>Lactiplantibacillus</taxon>
    </lineage>
</organism>
<dbReference type="RefSeq" id="WP_137640504.1">
    <property type="nucleotide sequence ID" value="NZ_BJDK01000021.1"/>
</dbReference>
<dbReference type="InterPro" id="IPR050950">
    <property type="entry name" value="HTH-type_LysR_regulators"/>
</dbReference>
<sequence length="297" mass="33515">MNIKDLYYFQRLISTQSYTQTAADFHVSQPTISQAIKRLERHFQTTLFFRQAKTKALVLTPSGQQLLLAANDIIANWQHVNESIGHLRQHTLRLGVEPSVGERYLPALTQPIVEQDLLKSIHTVEMGANQLVKQVLGGQLDLAISCNLDQTLDERLAVTPLKPFHFKILCSPEHALTKLEKPTFKDALQYPFVILNATYLNKLVFHQLAEQLSIEPQVMFESDNSTLISGLVRENLALGFISDIGMAPTDDLVEIPITDVQAPSVHINLIRRAHQFPIGLFKQVMDIVEDTFNVKVN</sequence>
<reference evidence="7" key="1">
    <citation type="journal article" date="2019" name="Int. J. Syst. Evol. Microbiol.">
        <title>The Global Catalogue of Microorganisms (GCM) 10K type strain sequencing project: providing services to taxonomists for standard genome sequencing and annotation.</title>
        <authorList>
            <consortium name="The Broad Institute Genomics Platform"/>
            <consortium name="The Broad Institute Genome Sequencing Center for Infectious Disease"/>
            <person name="Wu L."/>
            <person name="Ma J."/>
        </authorList>
    </citation>
    <scope>NUCLEOTIDE SEQUENCE [LARGE SCALE GENOMIC DNA]</scope>
    <source>
        <strain evidence="7">CCM 8932</strain>
    </source>
</reference>
<evidence type="ECO:0000259" key="5">
    <source>
        <dbReference type="PROSITE" id="PS50931"/>
    </source>
</evidence>